<dbReference type="VEuPathDB" id="VectorBase:ACUA027297"/>
<dbReference type="EMBL" id="AXCM01007316">
    <property type="status" value="NOT_ANNOTATED_CDS"/>
    <property type="molecule type" value="Genomic_DNA"/>
</dbReference>
<protein>
    <submittedName>
        <fullName evidence="1">Uncharacterized protein</fullName>
    </submittedName>
</protein>
<name>A0A182MVJ7_9DIPT</name>
<dbReference type="PROSITE" id="PS51257">
    <property type="entry name" value="PROKAR_LIPOPROTEIN"/>
    <property type="match status" value="1"/>
</dbReference>
<reference evidence="2" key="1">
    <citation type="submission" date="2013-09" db="EMBL/GenBank/DDBJ databases">
        <title>The Genome Sequence of Anopheles culicifacies species A.</title>
        <authorList>
            <consortium name="The Broad Institute Genomics Platform"/>
            <person name="Neafsey D.E."/>
            <person name="Besansky N."/>
            <person name="Howell P."/>
            <person name="Walton C."/>
            <person name="Young S.K."/>
            <person name="Zeng Q."/>
            <person name="Gargeya S."/>
            <person name="Fitzgerald M."/>
            <person name="Haas B."/>
            <person name="Abouelleil A."/>
            <person name="Allen A.W."/>
            <person name="Alvarado L."/>
            <person name="Arachchi H.M."/>
            <person name="Berlin A.M."/>
            <person name="Chapman S.B."/>
            <person name="Gainer-Dewar J."/>
            <person name="Goldberg J."/>
            <person name="Griggs A."/>
            <person name="Gujja S."/>
            <person name="Hansen M."/>
            <person name="Howarth C."/>
            <person name="Imamovic A."/>
            <person name="Ireland A."/>
            <person name="Larimer J."/>
            <person name="McCowan C."/>
            <person name="Murphy C."/>
            <person name="Pearson M."/>
            <person name="Poon T.W."/>
            <person name="Priest M."/>
            <person name="Roberts A."/>
            <person name="Saif S."/>
            <person name="Shea T."/>
            <person name="Sisk P."/>
            <person name="Sykes S."/>
            <person name="Wortman J."/>
            <person name="Nusbaum C."/>
            <person name="Birren B."/>
        </authorList>
    </citation>
    <scope>NUCLEOTIDE SEQUENCE [LARGE SCALE GENOMIC DNA]</scope>
    <source>
        <strain evidence="2">A-37</strain>
    </source>
</reference>
<sequence length="103" mass="11335">MPLNLKTTNVSANGGTGCNCNINIISIIMTHGWERLDESGKANLVSSRKETIISRYWYSNGPDCNSWSAVVHSCARIAGGQNGVKRRNNSLMMDGQTLWVSQF</sequence>
<dbReference type="EnsemblMetazoa" id="ACUA027297-RA">
    <property type="protein sequence ID" value="ACUA027297-PA"/>
    <property type="gene ID" value="ACUA027297"/>
</dbReference>
<evidence type="ECO:0000313" key="2">
    <source>
        <dbReference type="Proteomes" id="UP000075883"/>
    </source>
</evidence>
<dbReference type="Proteomes" id="UP000075883">
    <property type="component" value="Unassembled WGS sequence"/>
</dbReference>
<evidence type="ECO:0000313" key="1">
    <source>
        <dbReference type="EnsemblMetazoa" id="ACUA027297-PA"/>
    </source>
</evidence>
<dbReference type="AlphaFoldDB" id="A0A182MVJ7"/>
<reference evidence="1" key="2">
    <citation type="submission" date="2020-05" db="UniProtKB">
        <authorList>
            <consortium name="EnsemblMetazoa"/>
        </authorList>
    </citation>
    <scope>IDENTIFICATION</scope>
    <source>
        <strain evidence="1">A-37</strain>
    </source>
</reference>
<organism evidence="1 2">
    <name type="scientific">Anopheles culicifacies</name>
    <dbReference type="NCBI Taxonomy" id="139723"/>
    <lineage>
        <taxon>Eukaryota</taxon>
        <taxon>Metazoa</taxon>
        <taxon>Ecdysozoa</taxon>
        <taxon>Arthropoda</taxon>
        <taxon>Hexapoda</taxon>
        <taxon>Insecta</taxon>
        <taxon>Pterygota</taxon>
        <taxon>Neoptera</taxon>
        <taxon>Endopterygota</taxon>
        <taxon>Diptera</taxon>
        <taxon>Nematocera</taxon>
        <taxon>Culicoidea</taxon>
        <taxon>Culicidae</taxon>
        <taxon>Anophelinae</taxon>
        <taxon>Anopheles</taxon>
        <taxon>culicifacies species complex</taxon>
    </lineage>
</organism>
<proteinExistence type="predicted"/>
<keyword evidence="2" id="KW-1185">Reference proteome</keyword>
<accession>A0A182MVJ7</accession>